<evidence type="ECO:0000313" key="2">
    <source>
        <dbReference type="Proteomes" id="UP000036955"/>
    </source>
</evidence>
<proteinExistence type="predicted"/>
<name>A0A0L1MH82_PSESX</name>
<dbReference type="InterPro" id="IPR015422">
    <property type="entry name" value="PyrdxlP-dep_Trfase_small"/>
</dbReference>
<dbReference type="AlphaFoldDB" id="A0A0L1MH82"/>
<dbReference type="OrthoDB" id="9807157at2"/>
<dbReference type="PATRIC" id="fig|317.197.peg.1193"/>
<comment type="caution">
    <text evidence="1">The sequence shown here is derived from an EMBL/GenBank/DDBJ whole genome shotgun (WGS) entry which is preliminary data.</text>
</comment>
<accession>A0A0L1MH82</accession>
<dbReference type="Proteomes" id="UP000036955">
    <property type="component" value="Unassembled WGS sequence"/>
</dbReference>
<dbReference type="EMBL" id="LFQK01000019">
    <property type="protein sequence ID" value="KNH27766.1"/>
    <property type="molecule type" value="Genomic_DNA"/>
</dbReference>
<organism evidence="1 2">
    <name type="scientific">Pseudomonas syringae</name>
    <dbReference type="NCBI Taxonomy" id="317"/>
    <lineage>
        <taxon>Bacteria</taxon>
        <taxon>Pseudomonadati</taxon>
        <taxon>Pseudomonadota</taxon>
        <taxon>Gammaproteobacteria</taxon>
        <taxon>Pseudomonadales</taxon>
        <taxon>Pseudomonadaceae</taxon>
        <taxon>Pseudomonas</taxon>
    </lineage>
</organism>
<sequence length="63" mass="7213">MKEKLYVNIRQVFFTSAVFSPVVAQGKAAIRITLRADMETTLIRHFCEFISELLRTHGRDIGS</sequence>
<protein>
    <submittedName>
        <fullName evidence="1">Uncharacterized protein</fullName>
    </submittedName>
</protein>
<dbReference type="Gene3D" id="3.90.1150.10">
    <property type="entry name" value="Aspartate Aminotransferase, domain 1"/>
    <property type="match status" value="1"/>
</dbReference>
<reference evidence="1 2" key="1">
    <citation type="submission" date="2015-06" db="EMBL/GenBank/DDBJ databases">
        <authorList>
            <person name="Hoefler B.C."/>
            <person name="Straight P.D."/>
        </authorList>
    </citation>
    <scope>NUCLEOTIDE SEQUENCE [LARGE SCALE GENOMIC DNA]</scope>
    <source>
        <strain evidence="1 2">Riq4</strain>
    </source>
</reference>
<gene>
    <name evidence="1" type="ORF">ACS77_10125</name>
</gene>
<evidence type="ECO:0000313" key="1">
    <source>
        <dbReference type="EMBL" id="KNH27766.1"/>
    </source>
</evidence>